<proteinExistence type="predicted"/>
<dbReference type="OrthoDB" id="289038at2759"/>
<sequence>MLDVSLELKGKTGEVGPNYTLASCLRRFTQPEKLSAYNCVKCSKTTAASKRLSIRKLPPVLSFQFKDEWYHFDDDKVTHSTLGKCLKSQAYMCFYVKRHLDYKPYVTPSYVVAREAEAVREKEREREKEAALSRELDDALLKLATD</sequence>
<dbReference type="PANTHER" id="PTHR24006">
    <property type="entry name" value="UBIQUITIN CARBOXYL-TERMINAL HYDROLASE"/>
    <property type="match status" value="1"/>
</dbReference>
<dbReference type="AlphaFoldDB" id="A0A4S4N2P8"/>
<gene>
    <name evidence="1" type="ORF">EUX98_g1001</name>
</gene>
<dbReference type="InterPro" id="IPR038765">
    <property type="entry name" value="Papain-like_cys_pep_sf"/>
</dbReference>
<dbReference type="PANTHER" id="PTHR24006:SF937">
    <property type="entry name" value="UBIQUITIN CARBOXYL-TERMINAL HYDROLASE"/>
    <property type="match status" value="1"/>
</dbReference>
<dbReference type="Proteomes" id="UP000308730">
    <property type="component" value="Unassembled WGS sequence"/>
</dbReference>
<dbReference type="GO" id="GO:0005634">
    <property type="term" value="C:nucleus"/>
    <property type="evidence" value="ECO:0007669"/>
    <property type="project" value="TreeGrafter"/>
</dbReference>
<name>A0A4S4N2P8_9APHY</name>
<dbReference type="SUPFAM" id="SSF54001">
    <property type="entry name" value="Cysteine proteinases"/>
    <property type="match status" value="1"/>
</dbReference>
<evidence type="ECO:0000313" key="2">
    <source>
        <dbReference type="Proteomes" id="UP000308730"/>
    </source>
</evidence>
<dbReference type="Gene3D" id="3.90.70.10">
    <property type="entry name" value="Cysteine proteinases"/>
    <property type="match status" value="2"/>
</dbReference>
<dbReference type="EMBL" id="SGPM01000009">
    <property type="protein sequence ID" value="THH33234.1"/>
    <property type="molecule type" value="Genomic_DNA"/>
</dbReference>
<dbReference type="GO" id="GO:0005829">
    <property type="term" value="C:cytosol"/>
    <property type="evidence" value="ECO:0007669"/>
    <property type="project" value="TreeGrafter"/>
</dbReference>
<accession>A0A4S4N2P8</accession>
<evidence type="ECO:0000313" key="1">
    <source>
        <dbReference type="EMBL" id="THH33234.1"/>
    </source>
</evidence>
<dbReference type="GO" id="GO:0004843">
    <property type="term" value="F:cysteine-type deubiquitinase activity"/>
    <property type="evidence" value="ECO:0007669"/>
    <property type="project" value="TreeGrafter"/>
</dbReference>
<keyword evidence="2" id="KW-1185">Reference proteome</keyword>
<protein>
    <submittedName>
        <fullName evidence="1">Uncharacterized protein</fullName>
    </submittedName>
</protein>
<organism evidence="1 2">
    <name type="scientific">Antrodiella citrinella</name>
    <dbReference type="NCBI Taxonomy" id="2447956"/>
    <lineage>
        <taxon>Eukaryota</taxon>
        <taxon>Fungi</taxon>
        <taxon>Dikarya</taxon>
        <taxon>Basidiomycota</taxon>
        <taxon>Agaricomycotina</taxon>
        <taxon>Agaricomycetes</taxon>
        <taxon>Polyporales</taxon>
        <taxon>Steccherinaceae</taxon>
        <taxon>Antrodiella</taxon>
    </lineage>
</organism>
<reference evidence="1 2" key="1">
    <citation type="submission" date="2019-02" db="EMBL/GenBank/DDBJ databases">
        <title>Genome sequencing of the rare red list fungi Antrodiella citrinella (Flaviporus citrinellus).</title>
        <authorList>
            <person name="Buettner E."/>
            <person name="Kellner H."/>
        </authorList>
    </citation>
    <scope>NUCLEOTIDE SEQUENCE [LARGE SCALE GENOMIC DNA]</scope>
    <source>
        <strain evidence="1 2">DSM 108506</strain>
    </source>
</reference>
<comment type="caution">
    <text evidence="1">The sequence shown here is derived from an EMBL/GenBank/DDBJ whole genome shotgun (WGS) entry which is preliminary data.</text>
</comment>
<dbReference type="InterPro" id="IPR050164">
    <property type="entry name" value="Peptidase_C19"/>
</dbReference>
<dbReference type="GO" id="GO:0016579">
    <property type="term" value="P:protein deubiquitination"/>
    <property type="evidence" value="ECO:0007669"/>
    <property type="project" value="TreeGrafter"/>
</dbReference>